<sequence>MKCRPWCLLLSIALSACATTSKVGSTYAGSYFYNFEYAYLTPQGMDEHWCVDGDMLLAELAGGSGSSDVVVQGVVGPIGHYGNLGVCQRVIKVTRVLEVKSRRKGS</sequence>
<proteinExistence type="predicted"/>
<keyword evidence="1" id="KW-0732">Signal</keyword>
<protein>
    <recommendedName>
        <fullName evidence="4">Lipoprotein</fullName>
    </recommendedName>
</protein>
<evidence type="ECO:0000256" key="1">
    <source>
        <dbReference type="SAM" id="SignalP"/>
    </source>
</evidence>
<gene>
    <name evidence="2" type="ORF">GCM10007898_18520</name>
</gene>
<feature type="signal peptide" evidence="1">
    <location>
        <begin position="1"/>
        <end position="18"/>
    </location>
</feature>
<accession>A0ABQ5XB30</accession>
<keyword evidence="3" id="KW-1185">Reference proteome</keyword>
<reference evidence="3" key="1">
    <citation type="journal article" date="2019" name="Int. J. Syst. Evol. Microbiol.">
        <title>The Global Catalogue of Microorganisms (GCM) 10K type strain sequencing project: providing services to taxonomists for standard genome sequencing and annotation.</title>
        <authorList>
            <consortium name="The Broad Institute Genomics Platform"/>
            <consortium name="The Broad Institute Genome Sequencing Center for Infectious Disease"/>
            <person name="Wu L."/>
            <person name="Ma J."/>
        </authorList>
    </citation>
    <scope>NUCLEOTIDE SEQUENCE [LARGE SCALE GENOMIC DNA]</scope>
    <source>
        <strain evidence="3">NBRC 111981</strain>
    </source>
</reference>
<evidence type="ECO:0000313" key="2">
    <source>
        <dbReference type="EMBL" id="GLQ88283.1"/>
    </source>
</evidence>
<dbReference type="Proteomes" id="UP001156627">
    <property type="component" value="Unassembled WGS sequence"/>
</dbReference>
<dbReference type="RefSeq" id="WP_284331729.1">
    <property type="nucleotide sequence ID" value="NZ_BSOA01000015.1"/>
</dbReference>
<dbReference type="EMBL" id="BSOA01000015">
    <property type="protein sequence ID" value="GLQ88283.1"/>
    <property type="molecule type" value="Genomic_DNA"/>
</dbReference>
<name>A0ABQ5XB30_9GAMM</name>
<evidence type="ECO:0000313" key="3">
    <source>
        <dbReference type="Proteomes" id="UP001156627"/>
    </source>
</evidence>
<organism evidence="2 3">
    <name type="scientific">Dyella flagellata</name>
    <dbReference type="NCBI Taxonomy" id="1867833"/>
    <lineage>
        <taxon>Bacteria</taxon>
        <taxon>Pseudomonadati</taxon>
        <taxon>Pseudomonadota</taxon>
        <taxon>Gammaproteobacteria</taxon>
        <taxon>Lysobacterales</taxon>
        <taxon>Rhodanobacteraceae</taxon>
        <taxon>Dyella</taxon>
    </lineage>
</organism>
<feature type="chain" id="PRO_5045122800" description="Lipoprotein" evidence="1">
    <location>
        <begin position="19"/>
        <end position="106"/>
    </location>
</feature>
<dbReference type="PROSITE" id="PS51257">
    <property type="entry name" value="PROKAR_LIPOPROTEIN"/>
    <property type="match status" value="1"/>
</dbReference>
<evidence type="ECO:0008006" key="4">
    <source>
        <dbReference type="Google" id="ProtNLM"/>
    </source>
</evidence>
<comment type="caution">
    <text evidence="2">The sequence shown here is derived from an EMBL/GenBank/DDBJ whole genome shotgun (WGS) entry which is preliminary data.</text>
</comment>